<dbReference type="AlphaFoldDB" id="A0A1W6LLG0"/>
<dbReference type="InterPro" id="IPR001790">
    <property type="entry name" value="Ribosomal_uL10"/>
</dbReference>
<dbReference type="STRING" id="1941349.STSP1_00981"/>
<proteinExistence type="inferred from homology"/>
<dbReference type="InterPro" id="IPR043141">
    <property type="entry name" value="Ribosomal_uL10-like_sf"/>
</dbReference>
<dbReference type="Pfam" id="PF00466">
    <property type="entry name" value="Ribosomal_L10"/>
    <property type="match status" value="1"/>
</dbReference>
<dbReference type="CDD" id="cd05797">
    <property type="entry name" value="Ribosomal_L10"/>
    <property type="match status" value="1"/>
</dbReference>
<dbReference type="Gene3D" id="3.30.70.1730">
    <property type="match status" value="1"/>
</dbReference>
<dbReference type="GO" id="GO:0070180">
    <property type="term" value="F:large ribosomal subunit rRNA binding"/>
    <property type="evidence" value="ECO:0007669"/>
    <property type="project" value="UniProtKB-UniRule"/>
</dbReference>
<dbReference type="InterPro" id="IPR022973">
    <property type="entry name" value="Ribosomal_uL10_bac"/>
</dbReference>
<evidence type="ECO:0000256" key="1">
    <source>
        <dbReference type="ARBA" id="ARBA00002633"/>
    </source>
</evidence>
<dbReference type="Proteomes" id="UP000193334">
    <property type="component" value="Chromosome"/>
</dbReference>
<dbReference type="NCBIfam" id="NF000955">
    <property type="entry name" value="PRK00099.1-1"/>
    <property type="match status" value="1"/>
</dbReference>
<comment type="similarity">
    <text evidence="2 6">Belongs to the universal ribosomal protein uL10 family.</text>
</comment>
<keyword evidence="8" id="KW-1185">Reference proteome</keyword>
<keyword evidence="6" id="KW-0699">rRNA-binding</keyword>
<keyword evidence="3 6" id="KW-0689">Ribosomal protein</keyword>
<keyword evidence="6" id="KW-0694">RNA-binding</keyword>
<evidence type="ECO:0000256" key="3">
    <source>
        <dbReference type="ARBA" id="ARBA00022980"/>
    </source>
</evidence>
<accession>A0A1W6LLG0</accession>
<reference evidence="8" key="1">
    <citation type="submission" date="2017-04" db="EMBL/GenBank/DDBJ databases">
        <title>Comparative genomics and description of representatives of a novel lineage of planctomycetes thriving in anoxic sediments.</title>
        <authorList>
            <person name="Spring S."/>
            <person name="Bunk B."/>
            <person name="Sproer C."/>
        </authorList>
    </citation>
    <scope>NUCLEOTIDE SEQUENCE [LARGE SCALE GENOMIC DNA]</scope>
    <source>
        <strain evidence="8">ST-PulAB-D4</strain>
    </source>
</reference>
<evidence type="ECO:0000313" key="8">
    <source>
        <dbReference type="Proteomes" id="UP000193334"/>
    </source>
</evidence>
<dbReference type="HAMAP" id="MF_00362">
    <property type="entry name" value="Ribosomal_uL10"/>
    <property type="match status" value="1"/>
</dbReference>
<dbReference type="GO" id="GO:0005840">
    <property type="term" value="C:ribosome"/>
    <property type="evidence" value="ECO:0007669"/>
    <property type="project" value="UniProtKB-KW"/>
</dbReference>
<dbReference type="EMBL" id="CP021023">
    <property type="protein sequence ID" value="ARN56597.1"/>
    <property type="molecule type" value="Genomic_DNA"/>
</dbReference>
<keyword evidence="4 6" id="KW-0687">Ribonucleoprotein</keyword>
<evidence type="ECO:0000313" key="7">
    <source>
        <dbReference type="EMBL" id="ARN56597.1"/>
    </source>
</evidence>
<organism evidence="7 8">
    <name type="scientific">Sedimentisphaera salicampi</name>
    <dbReference type="NCBI Taxonomy" id="1941349"/>
    <lineage>
        <taxon>Bacteria</taxon>
        <taxon>Pseudomonadati</taxon>
        <taxon>Planctomycetota</taxon>
        <taxon>Phycisphaerae</taxon>
        <taxon>Sedimentisphaerales</taxon>
        <taxon>Sedimentisphaeraceae</taxon>
        <taxon>Sedimentisphaera</taxon>
    </lineage>
</organism>
<evidence type="ECO:0000256" key="2">
    <source>
        <dbReference type="ARBA" id="ARBA00008889"/>
    </source>
</evidence>
<gene>
    <name evidence="6 7" type="primary">rplJ</name>
    <name evidence="7" type="ORF">STSP1_00981</name>
</gene>
<dbReference type="Gene3D" id="6.10.250.290">
    <property type="match status" value="1"/>
</dbReference>
<evidence type="ECO:0000256" key="5">
    <source>
        <dbReference type="ARBA" id="ARBA00035202"/>
    </source>
</evidence>
<dbReference type="GO" id="GO:0006412">
    <property type="term" value="P:translation"/>
    <property type="evidence" value="ECO:0007669"/>
    <property type="project" value="UniProtKB-UniRule"/>
</dbReference>
<dbReference type="PANTHER" id="PTHR11560">
    <property type="entry name" value="39S RIBOSOMAL PROTEIN L10, MITOCHONDRIAL"/>
    <property type="match status" value="1"/>
</dbReference>
<sequence>MSKFVKQLLQRELEAQFKDVENFLVIGIDGIGGNQNNQMRADLSEKGITIKVVRNSLMRKVLNSADKEQATELFKSGQCTVAYGGDSIVDVAKEMVDLKKKLKVLDLKGAFVEGSVVGAEGVSDLAKMPNRAELQAQIVQISQTPASNVAGAVESPASNIAGCLKTLIEQKEEQAA</sequence>
<dbReference type="KEGG" id="pbp:STSP1_00981"/>
<name>A0A1W6LLG0_9BACT</name>
<evidence type="ECO:0000256" key="4">
    <source>
        <dbReference type="ARBA" id="ARBA00023274"/>
    </source>
</evidence>
<comment type="function">
    <text evidence="1 6">Forms part of the ribosomal stalk, playing a central role in the interaction of the ribosome with GTP-bound translation factors.</text>
</comment>
<evidence type="ECO:0000256" key="6">
    <source>
        <dbReference type="HAMAP-Rule" id="MF_00362"/>
    </source>
</evidence>
<dbReference type="SUPFAM" id="SSF160369">
    <property type="entry name" value="Ribosomal protein L10-like"/>
    <property type="match status" value="1"/>
</dbReference>
<dbReference type="InterPro" id="IPR047865">
    <property type="entry name" value="Ribosomal_uL10_bac_type"/>
</dbReference>
<dbReference type="GO" id="GO:1990904">
    <property type="term" value="C:ribonucleoprotein complex"/>
    <property type="evidence" value="ECO:0007669"/>
    <property type="project" value="UniProtKB-KW"/>
</dbReference>
<protein>
    <recommendedName>
        <fullName evidence="5 6">Large ribosomal subunit protein uL10</fullName>
    </recommendedName>
</protein>
<dbReference type="RefSeq" id="WP_085755286.1">
    <property type="nucleotide sequence ID" value="NZ_CP021023.1"/>
</dbReference>
<comment type="subunit">
    <text evidence="6">Part of the ribosomal stalk of the 50S ribosomal subunit. The N-terminus interacts with L11 and the large rRNA to form the base of the stalk. The C-terminus forms an elongated spine to which L12 dimers bind in a sequential fashion forming a multimeric L10(L12)X complex.</text>
</comment>